<dbReference type="eggNOG" id="arCOG10478">
    <property type="taxonomic scope" value="Archaea"/>
</dbReference>
<keyword evidence="2" id="KW-1185">Reference proteome</keyword>
<reference evidence="1 2" key="1">
    <citation type="journal article" date="2011" name="J. Bacteriol.">
        <title>Complete genome sequence of 'Vulcanisaeta moutnovskia' strain 768-28, a novel member of the hyperthermophilic crenarchaeal genus vulcanisaeta.</title>
        <authorList>
            <person name="Gumerov V.M."/>
            <person name="Mardanov A.V."/>
            <person name="Beletsky A.V."/>
            <person name="Prokofeva M.I."/>
            <person name="Bonch-Osmolovskaya E.A."/>
            <person name="Ravin N.V."/>
            <person name="Skryabin K.G."/>
        </authorList>
    </citation>
    <scope>NUCLEOTIDE SEQUENCE [LARGE SCALE GENOMIC DNA]</scope>
    <source>
        <strain evidence="1 2">768-28</strain>
    </source>
</reference>
<accession>F0QWJ3</accession>
<dbReference type="HOGENOM" id="CLU_2021647_0_0_2"/>
<dbReference type="EMBL" id="CP002529">
    <property type="protein sequence ID" value="ADY01041.1"/>
    <property type="molecule type" value="Genomic_DNA"/>
</dbReference>
<evidence type="ECO:0000313" key="2">
    <source>
        <dbReference type="Proteomes" id="UP000007485"/>
    </source>
</evidence>
<dbReference type="Proteomes" id="UP000007485">
    <property type="component" value="Chromosome"/>
</dbReference>
<protein>
    <submittedName>
        <fullName evidence="1">Uncharacterized protein</fullName>
    </submittedName>
</protein>
<dbReference type="STRING" id="985053.VMUT_0831"/>
<name>F0QWJ3_VULM7</name>
<sequence>MSLIECIVVSALRRLGRVSLDRLAKVIFLVDKLGGFDTFNWDRIDLVITSPEFISVIEQLTKTGVVKTIGDFIIPLNNDYDPGCGWLENTVQSIIDYVIKKYGGLSDGELDDVIESIMEGVY</sequence>
<evidence type="ECO:0000313" key="1">
    <source>
        <dbReference type="EMBL" id="ADY01041.1"/>
    </source>
</evidence>
<dbReference type="OrthoDB" id="24948at2157"/>
<gene>
    <name evidence="1" type="ordered locus">VMUT_0831</name>
</gene>
<organism evidence="1 2">
    <name type="scientific">Vulcanisaeta moutnovskia (strain 768-28)</name>
    <dbReference type="NCBI Taxonomy" id="985053"/>
    <lineage>
        <taxon>Archaea</taxon>
        <taxon>Thermoproteota</taxon>
        <taxon>Thermoprotei</taxon>
        <taxon>Thermoproteales</taxon>
        <taxon>Thermoproteaceae</taxon>
        <taxon>Vulcanisaeta</taxon>
    </lineage>
</organism>
<proteinExistence type="predicted"/>
<dbReference type="AlphaFoldDB" id="F0QWJ3"/>
<dbReference type="KEGG" id="vmo:VMUT_0831"/>